<proteinExistence type="predicted"/>
<name>A0ABV0R234_9TELE</name>
<accession>A0ABV0R234</accession>
<gene>
    <name evidence="1" type="ORF">XENOCAPTIV_025973</name>
</gene>
<dbReference type="Proteomes" id="UP001434883">
    <property type="component" value="Unassembled WGS sequence"/>
</dbReference>
<sequence>MKFSTPFNITLTFQLSPGRGGVRAAQRRCLPTRISKRTVFLRASPDSERYPATPRPMKKPQRAFVVQFGWAGETADPPTATESRCNDSPFVQPHVADRTTPLQKTSAVRESFLDKRLM</sequence>
<organism evidence="1 2">
    <name type="scientific">Xenoophorus captivus</name>
    <dbReference type="NCBI Taxonomy" id="1517983"/>
    <lineage>
        <taxon>Eukaryota</taxon>
        <taxon>Metazoa</taxon>
        <taxon>Chordata</taxon>
        <taxon>Craniata</taxon>
        <taxon>Vertebrata</taxon>
        <taxon>Euteleostomi</taxon>
        <taxon>Actinopterygii</taxon>
        <taxon>Neopterygii</taxon>
        <taxon>Teleostei</taxon>
        <taxon>Neoteleostei</taxon>
        <taxon>Acanthomorphata</taxon>
        <taxon>Ovalentaria</taxon>
        <taxon>Atherinomorphae</taxon>
        <taxon>Cyprinodontiformes</taxon>
        <taxon>Goodeidae</taxon>
        <taxon>Xenoophorus</taxon>
    </lineage>
</organism>
<reference evidence="1 2" key="1">
    <citation type="submission" date="2021-06" db="EMBL/GenBank/DDBJ databases">
        <authorList>
            <person name="Palmer J.M."/>
        </authorList>
    </citation>
    <scope>NUCLEOTIDE SEQUENCE [LARGE SCALE GENOMIC DNA]</scope>
    <source>
        <strain evidence="1 2">XC_2019</strain>
        <tissue evidence="1">Muscle</tissue>
    </source>
</reference>
<comment type="caution">
    <text evidence="1">The sequence shown here is derived from an EMBL/GenBank/DDBJ whole genome shotgun (WGS) entry which is preliminary data.</text>
</comment>
<evidence type="ECO:0000313" key="2">
    <source>
        <dbReference type="Proteomes" id="UP001434883"/>
    </source>
</evidence>
<keyword evidence="2" id="KW-1185">Reference proteome</keyword>
<evidence type="ECO:0000313" key="1">
    <source>
        <dbReference type="EMBL" id="MEQ2202171.1"/>
    </source>
</evidence>
<protein>
    <submittedName>
        <fullName evidence="1">Uncharacterized protein</fullName>
    </submittedName>
</protein>
<dbReference type="EMBL" id="JAHRIN010031576">
    <property type="protein sequence ID" value="MEQ2202171.1"/>
    <property type="molecule type" value="Genomic_DNA"/>
</dbReference>